<protein>
    <submittedName>
        <fullName evidence="4">Cytochrome P450</fullName>
    </submittedName>
</protein>
<dbReference type="PRINTS" id="PR00359">
    <property type="entry name" value="BP450"/>
</dbReference>
<dbReference type="InterPro" id="IPR002397">
    <property type="entry name" value="Cyt_P450_B"/>
</dbReference>
<gene>
    <name evidence="4" type="ORF">EOT10_04150</name>
</gene>
<reference evidence="4 5" key="1">
    <citation type="submission" date="2019-01" db="EMBL/GenBank/DDBJ databases">
        <title>Genome sequences of Streptomyces and Rhizobium isolates collected from root and soil.</title>
        <authorList>
            <person name="Chhettri S."/>
            <person name="Sevigny J.L."/>
            <person name="Sen A."/>
            <person name="Ennis N."/>
            <person name="Tisa L."/>
        </authorList>
    </citation>
    <scope>NUCLEOTIDE SEQUENCE [LARGE SCALE GENOMIC DNA]</scope>
    <source>
        <strain evidence="4 5">San01</strain>
    </source>
</reference>
<dbReference type="InterPro" id="IPR001128">
    <property type="entry name" value="Cyt_P450"/>
</dbReference>
<comment type="similarity">
    <text evidence="1 2">Belongs to the cytochrome P450 family.</text>
</comment>
<keyword evidence="5" id="KW-1185">Reference proteome</keyword>
<dbReference type="GO" id="GO:0005506">
    <property type="term" value="F:iron ion binding"/>
    <property type="evidence" value="ECO:0007669"/>
    <property type="project" value="InterPro"/>
</dbReference>
<dbReference type="Proteomes" id="UP000283128">
    <property type="component" value="Unassembled WGS sequence"/>
</dbReference>
<name>A0A437Q3I8_9ACTN</name>
<dbReference type="GO" id="GO:0004497">
    <property type="term" value="F:monooxygenase activity"/>
    <property type="evidence" value="ECO:0007669"/>
    <property type="project" value="UniProtKB-KW"/>
</dbReference>
<keyword evidence="2" id="KW-0349">Heme</keyword>
<keyword evidence="2" id="KW-0560">Oxidoreductase</keyword>
<evidence type="ECO:0000313" key="5">
    <source>
        <dbReference type="Proteomes" id="UP000283128"/>
    </source>
</evidence>
<comment type="caution">
    <text evidence="4">The sequence shown here is derived from an EMBL/GenBank/DDBJ whole genome shotgun (WGS) entry which is preliminary data.</text>
</comment>
<keyword evidence="2" id="KW-0479">Metal-binding</keyword>
<proteinExistence type="inferred from homology"/>
<dbReference type="PROSITE" id="PS00086">
    <property type="entry name" value="CYTOCHROME_P450"/>
    <property type="match status" value="1"/>
</dbReference>
<dbReference type="GO" id="GO:0020037">
    <property type="term" value="F:heme binding"/>
    <property type="evidence" value="ECO:0007669"/>
    <property type="project" value="InterPro"/>
</dbReference>
<sequence>MWADATSRPSAAALPRTGGVPIPAGGTEQLGDEHGPERVDLFDRRFVADPFPTLMALRGAAPVYRDPGTGLWLVSRYADVREILLDPSTYRPDNAQNVVARLSVPALRVLAAAGFTLPPALANNGGPSHFPIRRLVSRFFNSDQVSAAAPLIEKTAEELLTAVRHVLERGEVCDLVTAFARPLPCHVMMRMLGIENMPATTLQGWSDAALELFYGRPSADRQLELATQVADFYRWLSGLVADAPEGGLMGALRRHRLPDAEKLGDSTVVAVCFFVFVAGHSTTALLISTLLHRALTEPGLWSRVSDEADVAEGWVEEVLRREPPVTSWRRVTTGPVTLSGVDVPPDAPLLLMLMGSGSDPEVFADPERMCPGRANVRHHLAFGVGRHRCPGASLARTEAALALRAAARRLPQARLAMADAEPPMLGLLSFRGPLQVVVAPH</sequence>
<dbReference type="PANTHER" id="PTHR46696:SF6">
    <property type="entry name" value="P450, PUTATIVE (EUROFUNG)-RELATED"/>
    <property type="match status" value="1"/>
</dbReference>
<dbReference type="InterPro" id="IPR017972">
    <property type="entry name" value="Cyt_P450_CS"/>
</dbReference>
<evidence type="ECO:0000256" key="2">
    <source>
        <dbReference type="RuleBase" id="RU000461"/>
    </source>
</evidence>
<keyword evidence="2" id="KW-0503">Monooxygenase</keyword>
<dbReference type="Pfam" id="PF00067">
    <property type="entry name" value="p450"/>
    <property type="match status" value="1"/>
</dbReference>
<evidence type="ECO:0000256" key="1">
    <source>
        <dbReference type="ARBA" id="ARBA00010617"/>
    </source>
</evidence>
<dbReference type="AlphaFoldDB" id="A0A437Q3I8"/>
<dbReference type="OrthoDB" id="502624at2"/>
<feature type="region of interest" description="Disordered" evidence="3">
    <location>
        <begin position="1"/>
        <end position="35"/>
    </location>
</feature>
<dbReference type="EMBL" id="RZYA01000001">
    <property type="protein sequence ID" value="RVU29035.1"/>
    <property type="molecule type" value="Genomic_DNA"/>
</dbReference>
<dbReference type="PANTHER" id="PTHR46696">
    <property type="entry name" value="P450, PUTATIVE (EUROFUNG)-RELATED"/>
    <property type="match status" value="1"/>
</dbReference>
<evidence type="ECO:0000256" key="3">
    <source>
        <dbReference type="SAM" id="MobiDB-lite"/>
    </source>
</evidence>
<organism evidence="4 5">
    <name type="scientific">Streptomyces antnestii</name>
    <dbReference type="NCBI Taxonomy" id="2494256"/>
    <lineage>
        <taxon>Bacteria</taxon>
        <taxon>Bacillati</taxon>
        <taxon>Actinomycetota</taxon>
        <taxon>Actinomycetes</taxon>
        <taxon>Kitasatosporales</taxon>
        <taxon>Streptomycetaceae</taxon>
        <taxon>Streptomyces</taxon>
    </lineage>
</organism>
<dbReference type="GO" id="GO:0016705">
    <property type="term" value="F:oxidoreductase activity, acting on paired donors, with incorporation or reduction of molecular oxygen"/>
    <property type="evidence" value="ECO:0007669"/>
    <property type="project" value="InterPro"/>
</dbReference>
<evidence type="ECO:0000313" key="4">
    <source>
        <dbReference type="EMBL" id="RVU29035.1"/>
    </source>
</evidence>
<dbReference type="SUPFAM" id="SSF48264">
    <property type="entry name" value="Cytochrome P450"/>
    <property type="match status" value="1"/>
</dbReference>
<dbReference type="InterPro" id="IPR036396">
    <property type="entry name" value="Cyt_P450_sf"/>
</dbReference>
<dbReference type="Gene3D" id="1.10.630.10">
    <property type="entry name" value="Cytochrome P450"/>
    <property type="match status" value="1"/>
</dbReference>
<keyword evidence="2" id="KW-0408">Iron</keyword>
<accession>A0A437Q3I8</accession>
<dbReference type="RefSeq" id="WP_127826621.1">
    <property type="nucleotide sequence ID" value="NZ_RZYA01000001.1"/>
</dbReference>